<keyword evidence="2" id="KW-1185">Reference proteome</keyword>
<gene>
    <name evidence="1" type="ORF">HR057_08330</name>
</gene>
<dbReference type="InterPro" id="IPR024042">
    <property type="entry name" value="TM1646-like_dom_sf"/>
</dbReference>
<accession>A0A8J8KBC0</accession>
<dbReference type="Gene3D" id="1.20.120.490">
    <property type="entry name" value="Hypothetical protein TM1646-like domain"/>
    <property type="match status" value="1"/>
</dbReference>
<comment type="caution">
    <text evidence="1">The sequence shown here is derived from an EMBL/GenBank/DDBJ whole genome shotgun (WGS) entry which is preliminary data.</text>
</comment>
<protein>
    <submittedName>
        <fullName evidence="1">YaaR family protein</fullName>
    </submittedName>
</protein>
<dbReference type="RefSeq" id="WP_173730980.1">
    <property type="nucleotide sequence ID" value="NZ_JABTTE010000009.1"/>
</dbReference>
<proteinExistence type="predicted"/>
<dbReference type="Pfam" id="PF03885">
    <property type="entry name" value="DUF327"/>
    <property type="match status" value="1"/>
</dbReference>
<organism evidence="1 2">
    <name type="scientific">Calidifontibacillus erzurumensis</name>
    <dbReference type="NCBI Taxonomy" id="2741433"/>
    <lineage>
        <taxon>Bacteria</taxon>
        <taxon>Bacillati</taxon>
        <taxon>Bacillota</taxon>
        <taxon>Bacilli</taxon>
        <taxon>Bacillales</taxon>
        <taxon>Bacillaceae</taxon>
        <taxon>Calidifontibacillus/Schinkia group</taxon>
        <taxon>Calidifontibacillus</taxon>
    </lineage>
</organism>
<dbReference type="AlphaFoldDB" id="A0A8J8KBC0"/>
<dbReference type="SUPFAM" id="SSF158397">
    <property type="entry name" value="TM1646-like"/>
    <property type="match status" value="1"/>
</dbReference>
<evidence type="ECO:0000313" key="1">
    <source>
        <dbReference type="EMBL" id="NSL51774.1"/>
    </source>
</evidence>
<dbReference type="EMBL" id="JABTTE010000009">
    <property type="protein sequence ID" value="NSL51774.1"/>
    <property type="molecule type" value="Genomic_DNA"/>
</dbReference>
<reference evidence="1" key="1">
    <citation type="submission" date="2020-06" db="EMBL/GenBank/DDBJ databases">
        <title>A novel thermopfilic bacterium from Erzurum, Turkey.</title>
        <authorList>
            <person name="Adiguzel A."/>
            <person name="Ay H."/>
            <person name="Baltaci M.O."/>
        </authorList>
    </citation>
    <scope>NUCLEOTIDE SEQUENCE</scope>
    <source>
        <strain evidence="1">P2</strain>
    </source>
</reference>
<dbReference type="InterPro" id="IPR005585">
    <property type="entry name" value="DUF327"/>
</dbReference>
<evidence type="ECO:0000313" key="2">
    <source>
        <dbReference type="Proteomes" id="UP000625804"/>
    </source>
</evidence>
<dbReference type="Proteomes" id="UP000625804">
    <property type="component" value="Unassembled WGS sequence"/>
</dbReference>
<name>A0A8J8KBC0_9BACI</name>
<sequence>MDVQKIGKIGLNQIKAKKSVPTESISFQEVMGKSRQEMVYEKLTKLVQDIEEQGKVLAESRTIDELRKYKKMVKQFMDEAVQHGLQLEERRGFNRRGRTKIYKIVKEVDKKLIELTNTVLDKEQKSLDILSMVGEIKGLLINIYT</sequence>